<proteinExistence type="predicted"/>
<dbReference type="Proteomes" id="UP001189756">
    <property type="component" value="Unassembled WGS sequence"/>
</dbReference>
<dbReference type="EMBL" id="CATZAZ010000011">
    <property type="protein sequence ID" value="CAJ0804271.1"/>
    <property type="molecule type" value="Genomic_DNA"/>
</dbReference>
<dbReference type="AlphaFoldDB" id="A0AAD2BRM1"/>
<dbReference type="RefSeq" id="WP_024542375.1">
    <property type="nucleotide sequence ID" value="NZ_CATZAZ010000011.1"/>
</dbReference>
<reference evidence="1" key="1">
    <citation type="submission" date="2023-07" db="EMBL/GenBank/DDBJ databases">
        <authorList>
            <person name="Peeters C."/>
        </authorList>
    </citation>
    <scope>NUCLEOTIDE SEQUENCE</scope>
    <source>
        <strain evidence="1">R-77560</strain>
    </source>
</reference>
<accession>A0AAD2BRM1</accession>
<name>A0AAD2BRM1_9RALS</name>
<sequence length="100" mass="11380">MADSLYEGSDPVKAFATKPQAEAFALRCRAYAMARPECPEIIADTPENDAEWKKYMKRQHRWQRRHPAGEDSATCNDFSVMPIDLQEPTDFDGVVEDRAS</sequence>
<evidence type="ECO:0000313" key="1">
    <source>
        <dbReference type="EMBL" id="CAJ0804271.1"/>
    </source>
</evidence>
<organism evidence="1 2">
    <name type="scientific">Ralstonia thomasii</name>
    <dbReference type="NCBI Taxonomy" id="3058596"/>
    <lineage>
        <taxon>Bacteria</taxon>
        <taxon>Pseudomonadati</taxon>
        <taxon>Pseudomonadota</taxon>
        <taxon>Betaproteobacteria</taxon>
        <taxon>Burkholderiales</taxon>
        <taxon>Burkholderiaceae</taxon>
        <taxon>Ralstonia</taxon>
    </lineage>
</organism>
<dbReference type="GeneID" id="34794241"/>
<evidence type="ECO:0000313" key="2">
    <source>
        <dbReference type="Proteomes" id="UP001189756"/>
    </source>
</evidence>
<gene>
    <name evidence="1" type="ORF">R77560_04046</name>
</gene>
<protein>
    <submittedName>
        <fullName evidence="1">Uncharacterized protein</fullName>
    </submittedName>
</protein>
<comment type="caution">
    <text evidence="1">The sequence shown here is derived from an EMBL/GenBank/DDBJ whole genome shotgun (WGS) entry which is preliminary data.</text>
</comment>